<keyword evidence="3" id="KW-1185">Reference proteome</keyword>
<gene>
    <name evidence="2" type="ORF">AGERDE_LOCUS9407</name>
</gene>
<feature type="compositionally biased region" description="Low complexity" evidence="1">
    <location>
        <begin position="109"/>
        <end position="118"/>
    </location>
</feature>
<organism evidence="2 3">
    <name type="scientific">Ambispora gerdemannii</name>
    <dbReference type="NCBI Taxonomy" id="144530"/>
    <lineage>
        <taxon>Eukaryota</taxon>
        <taxon>Fungi</taxon>
        <taxon>Fungi incertae sedis</taxon>
        <taxon>Mucoromycota</taxon>
        <taxon>Glomeromycotina</taxon>
        <taxon>Glomeromycetes</taxon>
        <taxon>Archaeosporales</taxon>
        <taxon>Ambisporaceae</taxon>
        <taxon>Ambispora</taxon>
    </lineage>
</organism>
<evidence type="ECO:0000313" key="3">
    <source>
        <dbReference type="Proteomes" id="UP000789831"/>
    </source>
</evidence>
<reference evidence="2" key="1">
    <citation type="submission" date="2021-06" db="EMBL/GenBank/DDBJ databases">
        <authorList>
            <person name="Kallberg Y."/>
            <person name="Tangrot J."/>
            <person name="Rosling A."/>
        </authorList>
    </citation>
    <scope>NUCLEOTIDE SEQUENCE</scope>
    <source>
        <strain evidence="2">MT106</strain>
    </source>
</reference>
<evidence type="ECO:0000256" key="1">
    <source>
        <dbReference type="SAM" id="MobiDB-lite"/>
    </source>
</evidence>
<accession>A0A9N9CNB1</accession>
<name>A0A9N9CNB1_9GLOM</name>
<comment type="caution">
    <text evidence="2">The sequence shown here is derived from an EMBL/GenBank/DDBJ whole genome shotgun (WGS) entry which is preliminary data.</text>
</comment>
<dbReference type="OrthoDB" id="10399146at2759"/>
<feature type="region of interest" description="Disordered" evidence="1">
    <location>
        <begin position="29"/>
        <end position="88"/>
    </location>
</feature>
<dbReference type="AlphaFoldDB" id="A0A9N9CNB1"/>
<feature type="compositionally biased region" description="Low complexity" evidence="1">
    <location>
        <begin position="38"/>
        <end position="47"/>
    </location>
</feature>
<proteinExistence type="predicted"/>
<dbReference type="EMBL" id="CAJVPL010002342">
    <property type="protein sequence ID" value="CAG8607322.1"/>
    <property type="molecule type" value="Genomic_DNA"/>
</dbReference>
<feature type="region of interest" description="Disordered" evidence="1">
    <location>
        <begin position="106"/>
        <end position="138"/>
    </location>
</feature>
<dbReference type="Proteomes" id="UP000789831">
    <property type="component" value="Unassembled WGS sequence"/>
</dbReference>
<sequence>MSYDTEIERLSTLVGNCFDKLSKYNNVSERFEKRRQHTSSSKTTKTTIPRNPRRLQQTSNGNKEPSTPAAAPTPLNNPPLPPNNDDRDAQKFSIFRNSITSIQSKFSLNWNKKQNNRNSNHEENDTNKSKRKEKPENHTRKMAYHLLRRYKHHFASLETFFTAYITKLEQKYTKNTTFPPVWETPDIPMHPSTEKQLVAEFDQYSHTVLAVDGIYWRADSLRQHAFFVKRNGKWFVEGINRIQARAFDYLAQYERIIALAPEGASRVLLMPLKMREKMQAKREGKSVKHFFCFRSENAHLNL</sequence>
<feature type="compositionally biased region" description="Basic and acidic residues" evidence="1">
    <location>
        <begin position="119"/>
        <end position="138"/>
    </location>
</feature>
<feature type="compositionally biased region" description="Polar residues" evidence="1">
    <location>
        <begin position="54"/>
        <end position="65"/>
    </location>
</feature>
<evidence type="ECO:0000313" key="2">
    <source>
        <dbReference type="EMBL" id="CAG8607322.1"/>
    </source>
</evidence>
<protein>
    <submittedName>
        <fullName evidence="2">674_t:CDS:1</fullName>
    </submittedName>
</protein>